<dbReference type="PROSITE" id="PS50227">
    <property type="entry name" value="G_PROTEIN_RECEP_F2_3"/>
    <property type="match status" value="1"/>
</dbReference>
<dbReference type="Pfam" id="PF02793">
    <property type="entry name" value="HRM"/>
    <property type="match status" value="1"/>
</dbReference>
<evidence type="ECO:0000259" key="13">
    <source>
        <dbReference type="PROSITE" id="PS50227"/>
    </source>
</evidence>
<dbReference type="PANTHER" id="PTHR45620:SF1">
    <property type="entry name" value="G-PROTEIN COUPLED RECEPTORS FAMILY 2 PROFILE 2 DOMAIN-CONTAINING PROTEIN"/>
    <property type="match status" value="1"/>
</dbReference>
<dbReference type="InterPro" id="IPR001879">
    <property type="entry name" value="GPCR_2_extracellular_dom"/>
</dbReference>
<dbReference type="EMBL" id="CAWYQH010000108">
    <property type="protein sequence ID" value="CAK8688639.1"/>
    <property type="molecule type" value="Genomic_DNA"/>
</dbReference>
<dbReference type="Gene3D" id="4.10.1240.10">
    <property type="entry name" value="GPCR, family 2, extracellular hormone receptor domain"/>
    <property type="match status" value="1"/>
</dbReference>
<keyword evidence="8" id="KW-0675">Receptor</keyword>
<feature type="transmembrane region" description="Helical" evidence="12">
    <location>
        <begin position="382"/>
        <end position="405"/>
    </location>
</feature>
<comment type="caution">
    <text evidence="15">The sequence shown here is derived from an EMBL/GenBank/DDBJ whole genome shotgun (WGS) entry which is preliminary data.</text>
</comment>
<dbReference type="InterPro" id="IPR017983">
    <property type="entry name" value="GPCR_2_secretin-like_CS"/>
</dbReference>
<evidence type="ECO:0000256" key="4">
    <source>
        <dbReference type="ARBA" id="ARBA00022692"/>
    </source>
</evidence>
<dbReference type="Gene3D" id="1.20.1070.10">
    <property type="entry name" value="Rhodopsin 7-helix transmembrane proteins"/>
    <property type="match status" value="1"/>
</dbReference>
<feature type="transmembrane region" description="Helical" evidence="12">
    <location>
        <begin position="238"/>
        <end position="257"/>
    </location>
</feature>
<keyword evidence="7 12" id="KW-0472">Membrane</keyword>
<dbReference type="InterPro" id="IPR036445">
    <property type="entry name" value="GPCR_2_extracell_dom_sf"/>
</dbReference>
<keyword evidence="9" id="KW-0325">Glycoprotein</keyword>
<keyword evidence="6" id="KW-0297">G-protein coupled receptor</keyword>
<feature type="transmembrane region" description="Helical" evidence="12">
    <location>
        <begin position="303"/>
        <end position="328"/>
    </location>
</feature>
<dbReference type="SUPFAM" id="SSF81321">
    <property type="entry name" value="Family A G protein-coupled receptor-like"/>
    <property type="match status" value="1"/>
</dbReference>
<evidence type="ECO:0000259" key="14">
    <source>
        <dbReference type="PROSITE" id="PS50261"/>
    </source>
</evidence>
<keyword evidence="10" id="KW-0807">Transducer</keyword>
<protein>
    <recommendedName>
        <fullName evidence="17">Parathyroid hormone/parathyroid hormone-related peptide receptor</fullName>
    </recommendedName>
</protein>
<feature type="transmembrane region" description="Helical" evidence="12">
    <location>
        <begin position="349"/>
        <end position="370"/>
    </location>
</feature>
<dbReference type="InterPro" id="IPR017981">
    <property type="entry name" value="GPCR_2-like_7TM"/>
</dbReference>
<feature type="domain" description="G-protein coupled receptors family 2 profile 1" evidence="13">
    <location>
        <begin position="22"/>
        <end position="111"/>
    </location>
</feature>
<gene>
    <name evidence="15" type="ORF">CVLEPA_LOCUS20633</name>
</gene>
<dbReference type="Pfam" id="PF00002">
    <property type="entry name" value="7tm_2"/>
    <property type="match status" value="1"/>
</dbReference>
<keyword evidence="5 12" id="KW-1133">Transmembrane helix</keyword>
<dbReference type="InterPro" id="IPR000832">
    <property type="entry name" value="GPCR_2_secretin-like"/>
</dbReference>
<dbReference type="PANTHER" id="PTHR45620">
    <property type="entry name" value="PDF RECEPTOR-LIKE PROTEIN-RELATED"/>
    <property type="match status" value="1"/>
</dbReference>
<evidence type="ECO:0000256" key="3">
    <source>
        <dbReference type="ARBA" id="ARBA00022475"/>
    </source>
</evidence>
<evidence type="ECO:0000256" key="8">
    <source>
        <dbReference type="ARBA" id="ARBA00023170"/>
    </source>
</evidence>
<dbReference type="InterPro" id="IPR050332">
    <property type="entry name" value="GPCR_2"/>
</dbReference>
<feature type="transmembrane region" description="Helical" evidence="12">
    <location>
        <begin position="262"/>
        <end position="283"/>
    </location>
</feature>
<comment type="subcellular location">
    <subcellularLocation>
        <location evidence="1">Cell membrane</location>
        <topology evidence="1">Multi-pass membrane protein</topology>
    </subcellularLocation>
</comment>
<evidence type="ECO:0000313" key="16">
    <source>
        <dbReference type="Proteomes" id="UP001642483"/>
    </source>
</evidence>
<feature type="domain" description="G-protein coupled receptors family 2 profile 2" evidence="14">
    <location>
        <begin position="130"/>
        <end position="406"/>
    </location>
</feature>
<proteinExistence type="inferred from homology"/>
<dbReference type="PROSITE" id="PS00650">
    <property type="entry name" value="G_PROTEIN_RECEP_F2_2"/>
    <property type="match status" value="1"/>
</dbReference>
<feature type="transmembrane region" description="Helical" evidence="12">
    <location>
        <begin position="164"/>
        <end position="182"/>
    </location>
</feature>
<evidence type="ECO:0000256" key="9">
    <source>
        <dbReference type="ARBA" id="ARBA00023180"/>
    </source>
</evidence>
<evidence type="ECO:0000256" key="7">
    <source>
        <dbReference type="ARBA" id="ARBA00023136"/>
    </source>
</evidence>
<dbReference type="PROSITE" id="PS50261">
    <property type="entry name" value="G_PROTEIN_RECEP_F2_4"/>
    <property type="match status" value="1"/>
</dbReference>
<name>A0ABP0GCT8_CLALP</name>
<organism evidence="15 16">
    <name type="scientific">Clavelina lepadiformis</name>
    <name type="common">Light-bulb sea squirt</name>
    <name type="synonym">Ascidia lepadiformis</name>
    <dbReference type="NCBI Taxonomy" id="159417"/>
    <lineage>
        <taxon>Eukaryota</taxon>
        <taxon>Metazoa</taxon>
        <taxon>Chordata</taxon>
        <taxon>Tunicata</taxon>
        <taxon>Ascidiacea</taxon>
        <taxon>Aplousobranchia</taxon>
        <taxon>Clavelinidae</taxon>
        <taxon>Clavelina</taxon>
    </lineage>
</organism>
<accession>A0ABP0GCT8</accession>
<keyword evidence="3" id="KW-1003">Cell membrane</keyword>
<dbReference type="PROSITE" id="PS00649">
    <property type="entry name" value="G_PROTEIN_RECEP_F2_1"/>
    <property type="match status" value="1"/>
</dbReference>
<dbReference type="CDD" id="cd15265">
    <property type="entry name" value="7tmB1_PTHR"/>
    <property type="match status" value="1"/>
</dbReference>
<dbReference type="PRINTS" id="PR00249">
    <property type="entry name" value="GPCRSECRETIN"/>
</dbReference>
<keyword evidence="4 12" id="KW-0812">Transmembrane</keyword>
<evidence type="ECO:0008006" key="17">
    <source>
        <dbReference type="Google" id="ProtNLM"/>
    </source>
</evidence>
<evidence type="ECO:0000256" key="5">
    <source>
        <dbReference type="ARBA" id="ARBA00022989"/>
    </source>
</evidence>
<dbReference type="SMART" id="SM00008">
    <property type="entry name" value="HormR"/>
    <property type="match status" value="1"/>
</dbReference>
<feature type="transmembrane region" description="Helical" evidence="12">
    <location>
        <begin position="131"/>
        <end position="152"/>
    </location>
</feature>
<evidence type="ECO:0000256" key="12">
    <source>
        <dbReference type="SAM" id="Phobius"/>
    </source>
</evidence>
<dbReference type="SUPFAM" id="SSF111418">
    <property type="entry name" value="Hormone receptor domain"/>
    <property type="match status" value="1"/>
</dbReference>
<evidence type="ECO:0000256" key="1">
    <source>
        <dbReference type="ARBA" id="ARBA00004651"/>
    </source>
</evidence>
<evidence type="ECO:0000256" key="6">
    <source>
        <dbReference type="ARBA" id="ARBA00023040"/>
    </source>
</evidence>
<evidence type="ECO:0000256" key="11">
    <source>
        <dbReference type="SAM" id="MobiDB-lite"/>
    </source>
</evidence>
<evidence type="ECO:0000256" key="2">
    <source>
        <dbReference type="ARBA" id="ARBA00005314"/>
    </source>
</evidence>
<keyword evidence="16" id="KW-1185">Reference proteome</keyword>
<dbReference type="Proteomes" id="UP001642483">
    <property type="component" value="Unassembled WGS sequence"/>
</dbReference>
<evidence type="ECO:0000256" key="10">
    <source>
        <dbReference type="ARBA" id="ARBA00023224"/>
    </source>
</evidence>
<reference evidence="15 16" key="1">
    <citation type="submission" date="2024-02" db="EMBL/GenBank/DDBJ databases">
        <authorList>
            <person name="Daric V."/>
            <person name="Darras S."/>
        </authorList>
    </citation>
    <scope>NUCLEOTIDE SEQUENCE [LARGE SCALE GENOMIC DNA]</scope>
</reference>
<feature type="region of interest" description="Disordered" evidence="11">
    <location>
        <begin position="646"/>
        <end position="680"/>
    </location>
</feature>
<comment type="similarity">
    <text evidence="2">Belongs to the G-protein coupled receptor 2 family.</text>
</comment>
<sequence length="702" mass="78934">MADDGLLTTEELLDVLATQMKKCQRDLTNDLAPKDAEGNYLTNYCKGEWDKLTCWPNSPPGETVSIRCPEYIPDFDHEGKVQRICSPQGEWATTNNGTQTWTDYHDCRYPDLASVIEKIKNDGDPKIKSLILLYTIGYSCSLVALIFAMGILGYFKRLHCTRNYIHMHLFASFILRAAVIFVKDRVLYYGSGIMDVRSGDMSIDSSGYNSDNSSEIASYRIGCKVVMTLFHYFVATNYYWILAEALYLHSLIFVAFFSDKKYLWRFILTGWGVPVIFVIPWAVVRATLDDTGCWDIAVSEYKWIYNGPIVVANVINFLLFLNIIRVLWYKMRERGLVGGTDNRTQYMKLAKSTLVLIPMFGVHAIVFLGMPENIHSGIWWDIRMYFDLFFNSFQGFFVAIIYCFCNGEVQAEFRKAWDRFNLSVEIQKGRRERSRSSVTMLTSFNSSASQQARLSIGGQSNGRGPGYRSNGTALLNQNNLQVNDGKFNSSVNRNDNVMWNSKAENETSFVVKPNENSNNNEDHEGSPLLVNPPPFIRRQSSTLPKGSDVIVPIAEERALEEAFESAIEDPIEVQLQCPAKSFLLADELVDPSEEADAFDDVISRDEMTTLRQKRMQHAKRAESEDSGISSVYLIGARSGKGDGTLSVSDYCGDSEGGVSDDHPHSSDSEGIFEKNSNSSDITIPCDVTETNFAPSSSLVDVA</sequence>
<evidence type="ECO:0000313" key="15">
    <source>
        <dbReference type="EMBL" id="CAK8688639.1"/>
    </source>
</evidence>